<dbReference type="AlphaFoldDB" id="A0A410G0P6"/>
<name>A0A410G0P6_9FLAO</name>
<reference evidence="2 3" key="1">
    <citation type="submission" date="2019-01" db="EMBL/GenBank/DDBJ databases">
        <title>Complete genome sequencing of Aequorivita sp. H23M31.</title>
        <authorList>
            <person name="Bae J.-W."/>
        </authorList>
    </citation>
    <scope>NUCLEOTIDE SEQUENCE [LARGE SCALE GENOMIC DNA]</scope>
    <source>
        <strain evidence="2 3">H23M31</strain>
    </source>
</reference>
<keyword evidence="1" id="KW-0812">Transmembrane</keyword>
<dbReference type="RefSeq" id="WP_128249237.1">
    <property type="nucleotide sequence ID" value="NZ_CP034951.1"/>
</dbReference>
<sequence>MMPFRSFSTVMGTCGGTVLATLPVIGSDDLIRTGILALVGAVVSFSVSFSLKIVVKNFFSAQFKSDVRFQKKKDKEEEKRF</sequence>
<gene>
    <name evidence="2" type="ORF">EI546_03470</name>
</gene>
<evidence type="ECO:0000313" key="3">
    <source>
        <dbReference type="Proteomes" id="UP000285517"/>
    </source>
</evidence>
<dbReference type="EMBL" id="CP034951">
    <property type="protein sequence ID" value="QAA80844.1"/>
    <property type="molecule type" value="Genomic_DNA"/>
</dbReference>
<evidence type="ECO:0000313" key="2">
    <source>
        <dbReference type="EMBL" id="QAA80844.1"/>
    </source>
</evidence>
<dbReference type="KEGG" id="aev:EI546_03470"/>
<dbReference type="Proteomes" id="UP000285517">
    <property type="component" value="Chromosome"/>
</dbReference>
<organism evidence="2 3">
    <name type="scientific">Aequorivita ciconiae</name>
    <dbReference type="NCBI Taxonomy" id="2494375"/>
    <lineage>
        <taxon>Bacteria</taxon>
        <taxon>Pseudomonadati</taxon>
        <taxon>Bacteroidota</taxon>
        <taxon>Flavobacteriia</taxon>
        <taxon>Flavobacteriales</taxon>
        <taxon>Flavobacteriaceae</taxon>
        <taxon>Aequorivita</taxon>
    </lineage>
</organism>
<evidence type="ECO:0000256" key="1">
    <source>
        <dbReference type="SAM" id="Phobius"/>
    </source>
</evidence>
<keyword evidence="1" id="KW-0472">Membrane</keyword>
<accession>A0A410G0P6</accession>
<keyword evidence="3" id="KW-1185">Reference proteome</keyword>
<dbReference type="OrthoDB" id="1452636at2"/>
<protein>
    <submittedName>
        <fullName evidence="2">Uncharacterized protein</fullName>
    </submittedName>
</protein>
<proteinExistence type="predicted"/>
<keyword evidence="1" id="KW-1133">Transmembrane helix</keyword>
<feature type="transmembrane region" description="Helical" evidence="1">
    <location>
        <begin position="30"/>
        <end position="55"/>
    </location>
</feature>